<feature type="region of interest" description="Disordered" evidence="1">
    <location>
        <begin position="37"/>
        <end position="56"/>
    </location>
</feature>
<sequence>MIVRARDAARLVWGWLRSHQQVDIPIQQEQPLIEQTENLSSQESGDRSQEYTEGDRGLTVAEESLDHHGQSFEIFNIMPARFPIEIWYIIVIYVTASVGGGSEDSAKYIGDKVNMKQLWNLASVSKFHRQLVLYGWANTIHLLKQDDIKQLGTLGAANGIDLLCGVRRLVCENDYQVYGAPRNAFEGFNFLEELVLSCHSDINFGGDTHPENINDHAESQTGHPDGQPAPQANPNGAVDQHNMTLQQPIRMSYRRLKVKLPSTLRTLKVYDSHVPDIHFIQQVTEQCPLLESLTLARCTIFARKECEFWRRLPRTESDAYFSNQGIASYAAAIGKELKQIQSLKELRIGIYLTKHSAINLHLNHHVSAENSSNTGLEVWEKPCKECFTQCCEETLSAEREATEIIGKQVPTLSSISWANFCSRKRTGWSTHRIMRDDEGKFDRLANVAINLEKFSIGVDM</sequence>
<evidence type="ECO:0000256" key="1">
    <source>
        <dbReference type="SAM" id="MobiDB-lite"/>
    </source>
</evidence>
<feature type="region of interest" description="Disordered" evidence="1">
    <location>
        <begin position="207"/>
        <end position="239"/>
    </location>
</feature>
<gene>
    <name evidence="2" type="ORF">RDB_LOCUS127878</name>
</gene>
<name>A0A8H3D2H7_9AGAM</name>
<organism evidence="2 3">
    <name type="scientific">Rhizoctonia solani</name>
    <dbReference type="NCBI Taxonomy" id="456999"/>
    <lineage>
        <taxon>Eukaryota</taxon>
        <taxon>Fungi</taxon>
        <taxon>Dikarya</taxon>
        <taxon>Basidiomycota</taxon>
        <taxon>Agaricomycotina</taxon>
        <taxon>Agaricomycetes</taxon>
        <taxon>Cantharellales</taxon>
        <taxon>Ceratobasidiaceae</taxon>
        <taxon>Rhizoctonia</taxon>
    </lineage>
</organism>
<dbReference type="EMBL" id="CAJMWY010003675">
    <property type="protein sequence ID" value="CAE6504755.1"/>
    <property type="molecule type" value="Genomic_DNA"/>
</dbReference>
<feature type="compositionally biased region" description="Basic and acidic residues" evidence="1">
    <location>
        <begin position="44"/>
        <end position="56"/>
    </location>
</feature>
<accession>A0A8H3D2H7</accession>
<evidence type="ECO:0000313" key="3">
    <source>
        <dbReference type="Proteomes" id="UP000663861"/>
    </source>
</evidence>
<reference evidence="2" key="1">
    <citation type="submission" date="2021-01" db="EMBL/GenBank/DDBJ databases">
        <authorList>
            <person name="Kaushik A."/>
        </authorList>
    </citation>
    <scope>NUCLEOTIDE SEQUENCE</scope>
    <source>
        <strain evidence="2">AG4-RS23</strain>
    </source>
</reference>
<dbReference type="Proteomes" id="UP000663861">
    <property type="component" value="Unassembled WGS sequence"/>
</dbReference>
<comment type="caution">
    <text evidence="2">The sequence shown here is derived from an EMBL/GenBank/DDBJ whole genome shotgun (WGS) entry which is preliminary data.</text>
</comment>
<evidence type="ECO:0000313" key="2">
    <source>
        <dbReference type="EMBL" id="CAE6504755.1"/>
    </source>
</evidence>
<protein>
    <submittedName>
        <fullName evidence="2">Uncharacterized protein</fullName>
    </submittedName>
</protein>
<dbReference type="AlphaFoldDB" id="A0A8H3D2H7"/>
<proteinExistence type="predicted"/>
<feature type="compositionally biased region" description="Basic and acidic residues" evidence="1">
    <location>
        <begin position="208"/>
        <end position="218"/>
    </location>
</feature>